<sequence>MAEVVAGPEYDRDKEVKAFDESKRGVKGLVDAGVTMIPRFFVEPPEVVDGGRSSSDGEAAGACLDIPIIDLEGAGGGGHRREEVARMIGWACETWGFFQVVNHGIEQKVLDGMIEGGRRFHELPGEKDETLLEGCQGEGEVQQQF</sequence>
<keyword evidence="6" id="KW-1185">Reference proteome</keyword>
<protein>
    <recommendedName>
        <fullName evidence="4">Non-haem dioxygenase N-terminal domain-containing protein</fullName>
    </recommendedName>
</protein>
<evidence type="ECO:0000256" key="3">
    <source>
        <dbReference type="ARBA" id="ARBA00023004"/>
    </source>
</evidence>
<dbReference type="Proteomes" id="UP000825729">
    <property type="component" value="Unassembled WGS sequence"/>
</dbReference>
<dbReference type="Pfam" id="PF14226">
    <property type="entry name" value="DIOX_N"/>
    <property type="match status" value="1"/>
</dbReference>
<keyword evidence="3" id="KW-0408">Iron</keyword>
<comment type="caution">
    <text evidence="5">The sequence shown here is derived from an EMBL/GenBank/DDBJ whole genome shotgun (WGS) entry which is preliminary data.</text>
</comment>
<evidence type="ECO:0000256" key="2">
    <source>
        <dbReference type="ARBA" id="ARBA00023002"/>
    </source>
</evidence>
<dbReference type="PANTHER" id="PTHR10209:SF751">
    <property type="entry name" value="OS06G0255100 PROTEIN"/>
    <property type="match status" value="1"/>
</dbReference>
<dbReference type="PANTHER" id="PTHR10209">
    <property type="entry name" value="OXIDOREDUCTASE, 2OG-FE II OXYGENASE FAMILY PROTEIN"/>
    <property type="match status" value="1"/>
</dbReference>
<dbReference type="InterPro" id="IPR026992">
    <property type="entry name" value="DIOX_N"/>
</dbReference>
<keyword evidence="2" id="KW-0560">Oxidoreductase</keyword>
<evidence type="ECO:0000313" key="5">
    <source>
        <dbReference type="EMBL" id="KAG9441494.1"/>
    </source>
</evidence>
<evidence type="ECO:0000313" key="6">
    <source>
        <dbReference type="Proteomes" id="UP000825729"/>
    </source>
</evidence>
<keyword evidence="1" id="KW-0479">Metal-binding</keyword>
<dbReference type="EMBL" id="JAINDJ010000007">
    <property type="protein sequence ID" value="KAG9441494.1"/>
    <property type="molecule type" value="Genomic_DNA"/>
</dbReference>
<dbReference type="InterPro" id="IPR027443">
    <property type="entry name" value="IPNS-like_sf"/>
</dbReference>
<reference evidence="5 6" key="1">
    <citation type="submission" date="2021-07" db="EMBL/GenBank/DDBJ databases">
        <title>The Aristolochia fimbriata genome: insights into angiosperm evolution, floral development and chemical biosynthesis.</title>
        <authorList>
            <person name="Jiao Y."/>
        </authorList>
    </citation>
    <scope>NUCLEOTIDE SEQUENCE [LARGE SCALE GENOMIC DNA]</scope>
    <source>
        <strain evidence="5">IBCAS-2021</strain>
        <tissue evidence="5">Leaf</tissue>
    </source>
</reference>
<accession>A0AAV7DYW5</accession>
<dbReference type="GO" id="GO:0016491">
    <property type="term" value="F:oxidoreductase activity"/>
    <property type="evidence" value="ECO:0007669"/>
    <property type="project" value="UniProtKB-KW"/>
</dbReference>
<evidence type="ECO:0000259" key="4">
    <source>
        <dbReference type="Pfam" id="PF14226"/>
    </source>
</evidence>
<dbReference type="Gene3D" id="2.60.120.330">
    <property type="entry name" value="B-lactam Antibiotic, Isopenicillin N Synthase, Chain"/>
    <property type="match status" value="1"/>
</dbReference>
<proteinExistence type="predicted"/>
<dbReference type="SUPFAM" id="SSF51197">
    <property type="entry name" value="Clavaminate synthase-like"/>
    <property type="match status" value="1"/>
</dbReference>
<gene>
    <name evidence="5" type="ORF">H6P81_017348</name>
</gene>
<organism evidence="5 6">
    <name type="scientific">Aristolochia fimbriata</name>
    <name type="common">White veined hardy Dutchman's pipe vine</name>
    <dbReference type="NCBI Taxonomy" id="158543"/>
    <lineage>
        <taxon>Eukaryota</taxon>
        <taxon>Viridiplantae</taxon>
        <taxon>Streptophyta</taxon>
        <taxon>Embryophyta</taxon>
        <taxon>Tracheophyta</taxon>
        <taxon>Spermatophyta</taxon>
        <taxon>Magnoliopsida</taxon>
        <taxon>Magnoliidae</taxon>
        <taxon>Piperales</taxon>
        <taxon>Aristolochiaceae</taxon>
        <taxon>Aristolochia</taxon>
    </lineage>
</organism>
<name>A0AAV7DYW5_ARIFI</name>
<dbReference type="GO" id="GO:0046872">
    <property type="term" value="F:metal ion binding"/>
    <property type="evidence" value="ECO:0007669"/>
    <property type="project" value="UniProtKB-KW"/>
</dbReference>
<evidence type="ECO:0000256" key="1">
    <source>
        <dbReference type="ARBA" id="ARBA00022723"/>
    </source>
</evidence>
<dbReference type="AlphaFoldDB" id="A0AAV7DYW5"/>
<feature type="domain" description="Non-haem dioxygenase N-terminal" evidence="4">
    <location>
        <begin position="66"/>
        <end position="127"/>
    </location>
</feature>